<organism evidence="2 3">
    <name type="scientific">Candidatus Saganbacteria bacterium CG08_land_8_20_14_0_20_45_16</name>
    <dbReference type="NCBI Taxonomy" id="2014293"/>
    <lineage>
        <taxon>Bacteria</taxon>
        <taxon>Bacillati</taxon>
        <taxon>Saganbacteria</taxon>
    </lineage>
</organism>
<feature type="domain" description="AAA+ ATPase" evidence="1">
    <location>
        <begin position="19"/>
        <end position="147"/>
    </location>
</feature>
<dbReference type="InterPro" id="IPR027417">
    <property type="entry name" value="P-loop_NTPase"/>
</dbReference>
<name>A0A2H0Y1M5_UNCSA</name>
<dbReference type="AlphaFoldDB" id="A0A2H0Y1M5"/>
<dbReference type="Pfam" id="PF13635">
    <property type="entry name" value="DUF4143"/>
    <property type="match status" value="1"/>
</dbReference>
<dbReference type="Gene3D" id="3.40.50.300">
    <property type="entry name" value="P-loop containing nucleotide triphosphate hydrolases"/>
    <property type="match status" value="1"/>
</dbReference>
<evidence type="ECO:0000313" key="2">
    <source>
        <dbReference type="EMBL" id="PIS31610.1"/>
    </source>
</evidence>
<accession>A0A2H0Y1M5</accession>
<gene>
    <name evidence="2" type="ORF">COT42_00650</name>
</gene>
<protein>
    <submittedName>
        <fullName evidence="2">ATPase</fullName>
    </submittedName>
</protein>
<dbReference type="EMBL" id="PEYM01000007">
    <property type="protein sequence ID" value="PIS31610.1"/>
    <property type="molecule type" value="Genomic_DNA"/>
</dbReference>
<evidence type="ECO:0000259" key="1">
    <source>
        <dbReference type="SMART" id="SM00382"/>
    </source>
</evidence>
<reference evidence="2 3" key="1">
    <citation type="submission" date="2017-09" db="EMBL/GenBank/DDBJ databases">
        <title>Depth-based differentiation of microbial function through sediment-hosted aquifers and enrichment of novel symbionts in the deep terrestrial subsurface.</title>
        <authorList>
            <person name="Probst A.J."/>
            <person name="Ladd B."/>
            <person name="Jarett J.K."/>
            <person name="Geller-Mcgrath D.E."/>
            <person name="Sieber C.M."/>
            <person name="Emerson J.B."/>
            <person name="Anantharaman K."/>
            <person name="Thomas B.C."/>
            <person name="Malmstrom R."/>
            <person name="Stieglmeier M."/>
            <person name="Klingl A."/>
            <person name="Woyke T."/>
            <person name="Ryan C.M."/>
            <person name="Banfield J.F."/>
        </authorList>
    </citation>
    <scope>NUCLEOTIDE SEQUENCE [LARGE SCALE GENOMIC DNA]</scope>
    <source>
        <strain evidence="2">CG08_land_8_20_14_0_20_45_16</strain>
    </source>
</reference>
<dbReference type="SUPFAM" id="SSF52540">
    <property type="entry name" value="P-loop containing nucleoside triphosphate hydrolases"/>
    <property type="match status" value="1"/>
</dbReference>
<comment type="caution">
    <text evidence="2">The sequence shown here is derived from an EMBL/GenBank/DDBJ whole genome shotgun (WGS) entry which is preliminary data.</text>
</comment>
<sequence length="423" mass="48699">MTILVKRDCFEELANHLKKPEIGVIVGPRQAGKTTLLKQLGDFLQEKGTPRENIYFFNLDVISDRETFKSQQEFILFLRSRLKKDSQLYIFVDEAQRIKNPGIFFKGIYDLGLPAKFILTGSSALEIKANIHEALTGRKRVFHLQPFNFNEFLRSKKSGLEKIIGRRLSETDKNRLLEILREYLVFGGYPKVALESNHEEKKKLLEELYSSYLEKDIVGFLRIKSPLVFSKLTGLLASQIGQLVNISEIGQMLGLDIKTLNTYLHYLEETFIVNLARPFYKNYRKEITKMPKVYFADLGLRNFALSRFKPYDGRDDQGSLLENFVFNELCGLGFHVNYWRTKSKAEVDFVIQTSEGQTVPLEAKAAALKTPYLSRSFRSFLAQYLPKKGYLVNLGLQKTVKADGCQVKYILPFDLPKLLLRDA</sequence>
<dbReference type="Proteomes" id="UP000231343">
    <property type="component" value="Unassembled WGS sequence"/>
</dbReference>
<dbReference type="PANTHER" id="PTHR43566:SF1">
    <property type="entry name" value="AAA+ ATPASE DOMAIN-CONTAINING PROTEIN"/>
    <property type="match status" value="1"/>
</dbReference>
<dbReference type="Pfam" id="PF13173">
    <property type="entry name" value="AAA_14"/>
    <property type="match status" value="1"/>
</dbReference>
<dbReference type="InterPro" id="IPR003593">
    <property type="entry name" value="AAA+_ATPase"/>
</dbReference>
<dbReference type="InterPro" id="IPR025420">
    <property type="entry name" value="DUF4143"/>
</dbReference>
<dbReference type="PANTHER" id="PTHR43566">
    <property type="entry name" value="CONSERVED PROTEIN"/>
    <property type="match status" value="1"/>
</dbReference>
<evidence type="ECO:0000313" key="3">
    <source>
        <dbReference type="Proteomes" id="UP000231343"/>
    </source>
</evidence>
<dbReference type="InterPro" id="IPR041682">
    <property type="entry name" value="AAA_14"/>
</dbReference>
<dbReference type="SMART" id="SM00382">
    <property type="entry name" value="AAA"/>
    <property type="match status" value="1"/>
</dbReference>
<proteinExistence type="predicted"/>